<dbReference type="SMART" id="SM00387">
    <property type="entry name" value="HATPase_c"/>
    <property type="match status" value="1"/>
</dbReference>
<evidence type="ECO:0000256" key="2">
    <source>
        <dbReference type="ARBA" id="ARBA00004651"/>
    </source>
</evidence>
<keyword evidence="12" id="KW-0902">Two-component regulatory system</keyword>
<keyword evidence="11 14" id="KW-1133">Transmembrane helix</keyword>
<dbReference type="EC" id="2.7.13.3" evidence="3"/>
<dbReference type="GO" id="GO:0016301">
    <property type="term" value="F:kinase activity"/>
    <property type="evidence" value="ECO:0007669"/>
    <property type="project" value="UniProtKB-KW"/>
</dbReference>
<dbReference type="InterPro" id="IPR005467">
    <property type="entry name" value="His_kinase_dom"/>
</dbReference>
<dbReference type="InterPro" id="IPR036890">
    <property type="entry name" value="HATPase_C_sf"/>
</dbReference>
<keyword evidence="5" id="KW-0597">Phosphoprotein</keyword>
<evidence type="ECO:0000313" key="18">
    <source>
        <dbReference type="Proteomes" id="UP001589619"/>
    </source>
</evidence>
<dbReference type="Pfam" id="PF02518">
    <property type="entry name" value="HATPase_c"/>
    <property type="match status" value="1"/>
</dbReference>
<evidence type="ECO:0000256" key="14">
    <source>
        <dbReference type="SAM" id="Phobius"/>
    </source>
</evidence>
<evidence type="ECO:0000259" key="15">
    <source>
        <dbReference type="PROSITE" id="PS50109"/>
    </source>
</evidence>
<proteinExistence type="predicted"/>
<dbReference type="InterPro" id="IPR003594">
    <property type="entry name" value="HATPase_dom"/>
</dbReference>
<evidence type="ECO:0000256" key="9">
    <source>
        <dbReference type="ARBA" id="ARBA00022777"/>
    </source>
</evidence>
<comment type="catalytic activity">
    <reaction evidence="1">
        <text>ATP + protein L-histidine = ADP + protein N-phospho-L-histidine.</text>
        <dbReference type="EC" id="2.7.13.3"/>
    </reaction>
</comment>
<evidence type="ECO:0000256" key="13">
    <source>
        <dbReference type="ARBA" id="ARBA00023136"/>
    </source>
</evidence>
<dbReference type="SUPFAM" id="SSF158472">
    <property type="entry name" value="HAMP domain-like"/>
    <property type="match status" value="1"/>
</dbReference>
<evidence type="ECO:0000256" key="6">
    <source>
        <dbReference type="ARBA" id="ARBA00022679"/>
    </source>
</evidence>
<organism evidence="17 18">
    <name type="scientific">Paenibacillus hodogayensis</name>
    <dbReference type="NCBI Taxonomy" id="279208"/>
    <lineage>
        <taxon>Bacteria</taxon>
        <taxon>Bacillati</taxon>
        <taxon>Bacillota</taxon>
        <taxon>Bacilli</taxon>
        <taxon>Bacillales</taxon>
        <taxon>Paenibacillaceae</taxon>
        <taxon>Paenibacillus</taxon>
    </lineage>
</organism>
<dbReference type="PANTHER" id="PTHR45436:SF5">
    <property type="entry name" value="SENSOR HISTIDINE KINASE TRCS"/>
    <property type="match status" value="1"/>
</dbReference>
<dbReference type="SUPFAM" id="SSF47384">
    <property type="entry name" value="Homodimeric domain of signal transducing histidine kinase"/>
    <property type="match status" value="1"/>
</dbReference>
<dbReference type="Gene3D" id="1.10.287.130">
    <property type="match status" value="1"/>
</dbReference>
<keyword evidence="13 14" id="KW-0472">Membrane</keyword>
<dbReference type="Pfam" id="PF00512">
    <property type="entry name" value="HisKA"/>
    <property type="match status" value="1"/>
</dbReference>
<comment type="subcellular location">
    <subcellularLocation>
        <location evidence="2">Cell membrane</location>
        <topology evidence="2">Multi-pass membrane protein</topology>
    </subcellularLocation>
</comment>
<keyword evidence="7 14" id="KW-0812">Transmembrane</keyword>
<dbReference type="Pfam" id="PF00672">
    <property type="entry name" value="HAMP"/>
    <property type="match status" value="1"/>
</dbReference>
<dbReference type="CDD" id="cd00082">
    <property type="entry name" value="HisKA"/>
    <property type="match status" value="1"/>
</dbReference>
<feature type="domain" description="Histidine kinase" evidence="15">
    <location>
        <begin position="268"/>
        <end position="483"/>
    </location>
</feature>
<dbReference type="PANTHER" id="PTHR45436">
    <property type="entry name" value="SENSOR HISTIDINE KINASE YKOH"/>
    <property type="match status" value="1"/>
</dbReference>
<feature type="transmembrane region" description="Helical" evidence="14">
    <location>
        <begin position="177"/>
        <end position="199"/>
    </location>
</feature>
<dbReference type="InterPro" id="IPR003661">
    <property type="entry name" value="HisK_dim/P_dom"/>
</dbReference>
<dbReference type="RefSeq" id="WP_344905971.1">
    <property type="nucleotide sequence ID" value="NZ_BAAAYO010000002.1"/>
</dbReference>
<evidence type="ECO:0000256" key="8">
    <source>
        <dbReference type="ARBA" id="ARBA00022741"/>
    </source>
</evidence>
<evidence type="ECO:0000313" key="17">
    <source>
        <dbReference type="EMBL" id="MFB9751132.1"/>
    </source>
</evidence>
<dbReference type="SMART" id="SM00304">
    <property type="entry name" value="HAMP"/>
    <property type="match status" value="1"/>
</dbReference>
<evidence type="ECO:0000256" key="1">
    <source>
        <dbReference type="ARBA" id="ARBA00000085"/>
    </source>
</evidence>
<keyword evidence="4" id="KW-1003">Cell membrane</keyword>
<dbReference type="InterPro" id="IPR036097">
    <property type="entry name" value="HisK_dim/P_sf"/>
</dbReference>
<dbReference type="Gene3D" id="3.30.565.10">
    <property type="entry name" value="Histidine kinase-like ATPase, C-terminal domain"/>
    <property type="match status" value="1"/>
</dbReference>
<dbReference type="SMART" id="SM00388">
    <property type="entry name" value="HisKA"/>
    <property type="match status" value="1"/>
</dbReference>
<keyword evidence="9 17" id="KW-0418">Kinase</keyword>
<evidence type="ECO:0000256" key="11">
    <source>
        <dbReference type="ARBA" id="ARBA00022989"/>
    </source>
</evidence>
<dbReference type="InterPro" id="IPR003660">
    <property type="entry name" value="HAMP_dom"/>
</dbReference>
<evidence type="ECO:0000256" key="7">
    <source>
        <dbReference type="ARBA" id="ARBA00022692"/>
    </source>
</evidence>
<evidence type="ECO:0000256" key="3">
    <source>
        <dbReference type="ARBA" id="ARBA00012438"/>
    </source>
</evidence>
<dbReference type="InterPro" id="IPR004358">
    <property type="entry name" value="Sig_transdc_His_kin-like_C"/>
</dbReference>
<evidence type="ECO:0000256" key="4">
    <source>
        <dbReference type="ARBA" id="ARBA00022475"/>
    </source>
</evidence>
<keyword evidence="10" id="KW-0067">ATP-binding</keyword>
<name>A0ABV5VSB7_9BACL</name>
<dbReference type="EMBL" id="JBHMAG010000004">
    <property type="protein sequence ID" value="MFB9751132.1"/>
    <property type="molecule type" value="Genomic_DNA"/>
</dbReference>
<keyword evidence="18" id="KW-1185">Reference proteome</keyword>
<dbReference type="Proteomes" id="UP001589619">
    <property type="component" value="Unassembled WGS sequence"/>
</dbReference>
<dbReference type="InterPro" id="IPR050428">
    <property type="entry name" value="TCS_sensor_his_kinase"/>
</dbReference>
<evidence type="ECO:0000256" key="10">
    <source>
        <dbReference type="ARBA" id="ARBA00022840"/>
    </source>
</evidence>
<evidence type="ECO:0000256" key="5">
    <source>
        <dbReference type="ARBA" id="ARBA00022553"/>
    </source>
</evidence>
<gene>
    <name evidence="17" type="ORF">ACFFNY_06065</name>
</gene>
<dbReference type="Gene3D" id="6.10.340.10">
    <property type="match status" value="1"/>
</dbReference>
<dbReference type="PROSITE" id="PS50109">
    <property type="entry name" value="HIS_KIN"/>
    <property type="match status" value="1"/>
</dbReference>
<feature type="domain" description="HAMP" evidence="16">
    <location>
        <begin position="200"/>
        <end position="253"/>
    </location>
</feature>
<dbReference type="CDD" id="cd00075">
    <property type="entry name" value="HATPase"/>
    <property type="match status" value="1"/>
</dbReference>
<feature type="transmembrane region" description="Helical" evidence="14">
    <location>
        <begin position="20"/>
        <end position="42"/>
    </location>
</feature>
<sequence>MKLPFKLPAAMTPHSLRFQLLSRSLLVMAVILLFIGIVQYAVMREFLFRNKADTMQSQLLSVPREALLNLEQGNEGGGRGPKPMFFLPDMSLAVVDLSGNVTNVSNWPNSGNPPKLDREIYEAARKKKRQDYKIASDAEGYEYLVVLQPLDVRGRVQGVVQLSASTKPLKEVAVRQFMTFVSLSLVALVLGLLAFIPVLKKTLVPLSKMVNTVGRIDAGSLGERLPPQQGQQEIDSLAHSFNGMLERLEASFLAEKEAREQMRRFIADASHELRTPLTSIHGFLEVLLRGAMHQPNQLHKALTSMHGESERINKLVNDLLLLAKLDRAPRMEVRPGELDQLLKEMEAQLRLLADQRSVTFRLMNGAQAVYDADKMKQVVLNLFQNAVQHTDSATGTIAVSLTKEENAVELAIRDNGSGIPEEHLSRIFDRFYRSESSRTRKSGGAGLGLSISKSIVEAMNGTIRAESRIGEGTVFYVRVPSAEPASLS</sequence>
<evidence type="ECO:0000256" key="12">
    <source>
        <dbReference type="ARBA" id="ARBA00023012"/>
    </source>
</evidence>
<dbReference type="CDD" id="cd06225">
    <property type="entry name" value="HAMP"/>
    <property type="match status" value="1"/>
</dbReference>
<accession>A0ABV5VSB7</accession>
<dbReference type="PRINTS" id="PR00344">
    <property type="entry name" value="BCTRLSENSOR"/>
</dbReference>
<keyword evidence="6" id="KW-0808">Transferase</keyword>
<reference evidence="17 18" key="1">
    <citation type="submission" date="2024-09" db="EMBL/GenBank/DDBJ databases">
        <authorList>
            <person name="Sun Q."/>
            <person name="Mori K."/>
        </authorList>
    </citation>
    <scope>NUCLEOTIDE SEQUENCE [LARGE SCALE GENOMIC DNA]</scope>
    <source>
        <strain evidence="17 18">JCM 12520</strain>
    </source>
</reference>
<protein>
    <recommendedName>
        <fullName evidence="3">histidine kinase</fullName>
        <ecNumber evidence="3">2.7.13.3</ecNumber>
    </recommendedName>
</protein>
<dbReference type="PROSITE" id="PS50885">
    <property type="entry name" value="HAMP"/>
    <property type="match status" value="1"/>
</dbReference>
<keyword evidence="8" id="KW-0547">Nucleotide-binding</keyword>
<dbReference type="SUPFAM" id="SSF55874">
    <property type="entry name" value="ATPase domain of HSP90 chaperone/DNA topoisomerase II/histidine kinase"/>
    <property type="match status" value="1"/>
</dbReference>
<evidence type="ECO:0000259" key="16">
    <source>
        <dbReference type="PROSITE" id="PS50885"/>
    </source>
</evidence>
<comment type="caution">
    <text evidence="17">The sequence shown here is derived from an EMBL/GenBank/DDBJ whole genome shotgun (WGS) entry which is preliminary data.</text>
</comment>